<evidence type="ECO:0000313" key="1">
    <source>
        <dbReference type="EMBL" id="MCX2936428.1"/>
    </source>
</evidence>
<keyword evidence="2" id="KW-1185">Reference proteome</keyword>
<gene>
    <name evidence="1" type="ORF">ORI27_06950</name>
</gene>
<accession>A0ABT3SA87</accession>
<sequence length="96" mass="10029">MRTTRSALSAGRLHPVQSGLGLSVYPLSGGEMGAVVADSAALPHVFARSRSGAVARHRPAGARHAEPNIFHCSGFRELVSGTQISVTEKGICINVH</sequence>
<dbReference type="EMBL" id="JAPJDO010000004">
    <property type="protein sequence ID" value="MCX2936428.1"/>
    <property type="molecule type" value="Genomic_DNA"/>
</dbReference>
<protein>
    <submittedName>
        <fullName evidence="1">Uncharacterized protein</fullName>
    </submittedName>
</protein>
<name>A0ABT3SA87_9MYCO</name>
<reference evidence="1 2" key="1">
    <citation type="submission" date="2022-11" db="EMBL/GenBank/DDBJ databases">
        <title>Mycobacterium sp. nov.</title>
        <authorList>
            <person name="Papic B."/>
            <person name="Spicic S."/>
            <person name="Duvnjak S."/>
        </authorList>
    </citation>
    <scope>NUCLEOTIDE SEQUENCE [LARGE SCALE GENOMIC DNA]</scope>
    <source>
        <strain evidence="1 2">CVI_P4</strain>
    </source>
</reference>
<organism evidence="1 2">
    <name type="scientific">Mycobacterium pinniadriaticum</name>
    <dbReference type="NCBI Taxonomy" id="2994102"/>
    <lineage>
        <taxon>Bacteria</taxon>
        <taxon>Bacillati</taxon>
        <taxon>Actinomycetota</taxon>
        <taxon>Actinomycetes</taxon>
        <taxon>Mycobacteriales</taxon>
        <taxon>Mycobacteriaceae</taxon>
        <taxon>Mycobacterium</taxon>
    </lineage>
</organism>
<comment type="caution">
    <text evidence="1">The sequence shown here is derived from an EMBL/GenBank/DDBJ whole genome shotgun (WGS) entry which is preliminary data.</text>
</comment>
<dbReference type="Proteomes" id="UP001300745">
    <property type="component" value="Unassembled WGS sequence"/>
</dbReference>
<proteinExistence type="predicted"/>
<evidence type="ECO:0000313" key="2">
    <source>
        <dbReference type="Proteomes" id="UP001300745"/>
    </source>
</evidence>
<dbReference type="RefSeq" id="WP_265995827.1">
    <property type="nucleotide sequence ID" value="NZ_JAPJDN010000004.1"/>
</dbReference>